<proteinExistence type="predicted"/>
<reference evidence="2" key="1">
    <citation type="submission" date="2016-10" db="EMBL/GenBank/DDBJ databases">
        <authorList>
            <person name="Varghese N."/>
            <person name="Submissions S."/>
        </authorList>
    </citation>
    <scope>NUCLEOTIDE SEQUENCE [LARGE SCALE GENOMIC DNA]</scope>
    <source>
        <strain evidence="2">DSM 45237</strain>
    </source>
</reference>
<name>A0A1H5PLI0_9ACTN</name>
<dbReference type="RefSeq" id="WP_069109426.1">
    <property type="nucleotide sequence ID" value="NZ_FNUC01000004.1"/>
</dbReference>
<dbReference type="GO" id="GO:0005975">
    <property type="term" value="P:carbohydrate metabolic process"/>
    <property type="evidence" value="ECO:0007669"/>
    <property type="project" value="InterPro"/>
</dbReference>
<dbReference type="OrthoDB" id="9762016at2"/>
<evidence type="ECO:0000313" key="2">
    <source>
        <dbReference type="Proteomes" id="UP000181980"/>
    </source>
</evidence>
<organism evidence="1 2">
    <name type="scientific">Jiangella alba</name>
    <dbReference type="NCBI Taxonomy" id="561176"/>
    <lineage>
        <taxon>Bacteria</taxon>
        <taxon>Bacillati</taxon>
        <taxon>Actinomycetota</taxon>
        <taxon>Actinomycetes</taxon>
        <taxon>Jiangellales</taxon>
        <taxon>Jiangellaceae</taxon>
        <taxon>Jiangella</taxon>
    </lineage>
</organism>
<evidence type="ECO:0000313" key="1">
    <source>
        <dbReference type="EMBL" id="SEF14539.1"/>
    </source>
</evidence>
<accession>A0A1H5PLI0</accession>
<dbReference type="AlphaFoldDB" id="A0A1H5PLI0"/>
<dbReference type="InterPro" id="IPR008928">
    <property type="entry name" value="6-hairpin_glycosidase_sf"/>
</dbReference>
<gene>
    <name evidence="1" type="ORF">SAMN04488561_4662</name>
</gene>
<keyword evidence="2" id="KW-1185">Reference proteome</keyword>
<sequence>MTTEPAPVLRLEAIDAGGTVVGAAAGTAGEVVAGPFTVDVTTGPPSAAGLVDVTLSVAVSAPFTGHLRLVAAVADAAEPWWLIPGLFYGENRPADCDRRFPRFEAGADDPAGMVSDHWSFRSDRAATPAAFAWGASGGTMIGTDETSPAGPTGVGLAHRGDVAEVHVVFPFREDPVTYYGSATPLPATSATYTWGPGGRVELRAVVATLPADRHAYAPILRALHERSRPLHPVTPWVTVPEAADIAAEGLVRWHYDPDPGVLLETVGFDREVTGGDGRPVDRQAMHVGWVSGIPWAYALLAHGRRTGSVPAVDAATRVIDFCCANLSPSGTFWGRWERAGGWTQSWTPIRGGLHARTLGEATLFLLRALEVDERATWAAAARSNLDVVRDRQRADGNLGSVHDAADGRVLSWAGASGLTWIAAFCSAARLDDDGSYLAAAVRAGEYYARFVEREFIHGAPEDVDLAPTSEDGYAAVMAYVALHRRTSDPRWLSLARRAADWMLTFRYTYNVRFAPRTPLGVYGFATRGGDQASPSNQHLHAYGLVCTRELAELSAATGDPHYRERADEALDCFRQLLATADGELNSYRGMITERYYQTECFQPKGMVLTLSHAWSAGVLLLACEQVIAGAGGSDG</sequence>
<dbReference type="EMBL" id="FNUC01000004">
    <property type="protein sequence ID" value="SEF14539.1"/>
    <property type="molecule type" value="Genomic_DNA"/>
</dbReference>
<dbReference type="Gene3D" id="1.50.10.10">
    <property type="match status" value="1"/>
</dbReference>
<protein>
    <submittedName>
        <fullName evidence="1">Uncharacterized protein</fullName>
    </submittedName>
</protein>
<dbReference type="Proteomes" id="UP000181980">
    <property type="component" value="Unassembled WGS sequence"/>
</dbReference>
<dbReference type="InterPro" id="IPR012341">
    <property type="entry name" value="6hp_glycosidase-like_sf"/>
</dbReference>
<dbReference type="STRING" id="561176.SAMN04488561_4662"/>
<dbReference type="SUPFAM" id="SSF48208">
    <property type="entry name" value="Six-hairpin glycosidases"/>
    <property type="match status" value="2"/>
</dbReference>